<dbReference type="HOGENOM" id="CLU_001832_5_6_6"/>
<dbReference type="STRING" id="550540.Fbal_0397"/>
<dbReference type="AlphaFoldDB" id="E1SNB2"/>
<dbReference type="PROSITE" id="PS51192">
    <property type="entry name" value="HELICASE_ATP_BIND_1"/>
    <property type="match status" value="1"/>
</dbReference>
<dbReference type="RefSeq" id="WP_013343917.1">
    <property type="nucleotide sequence ID" value="NC_014541.1"/>
</dbReference>
<dbReference type="GeneID" id="67180649"/>
<feature type="domain" description="Helicase ATP-binding" evidence="5">
    <location>
        <begin position="16"/>
        <end position="169"/>
    </location>
</feature>
<evidence type="ECO:0000256" key="4">
    <source>
        <dbReference type="ARBA" id="ARBA00022840"/>
    </source>
</evidence>
<dbReference type="SUPFAM" id="SSF52540">
    <property type="entry name" value="P-loop containing nucleoside triphosphate hydrolases"/>
    <property type="match status" value="1"/>
</dbReference>
<dbReference type="SMART" id="SM00847">
    <property type="entry name" value="HA2"/>
    <property type="match status" value="1"/>
</dbReference>
<protein>
    <submittedName>
        <fullName evidence="7">Helicase domain protein</fullName>
    </submittedName>
</protein>
<gene>
    <name evidence="7" type="ordered locus">Fbal_0397</name>
</gene>
<feature type="domain" description="Helicase C-terminal" evidence="6">
    <location>
        <begin position="192"/>
        <end position="358"/>
    </location>
</feature>
<dbReference type="InterPro" id="IPR001650">
    <property type="entry name" value="Helicase_C-like"/>
</dbReference>
<dbReference type="InterPro" id="IPR007502">
    <property type="entry name" value="Helicase-assoc_dom"/>
</dbReference>
<keyword evidence="2" id="KW-0378">Hydrolase</keyword>
<dbReference type="GO" id="GO:0016787">
    <property type="term" value="F:hydrolase activity"/>
    <property type="evidence" value="ECO:0007669"/>
    <property type="project" value="UniProtKB-KW"/>
</dbReference>
<evidence type="ECO:0000259" key="5">
    <source>
        <dbReference type="PROSITE" id="PS51192"/>
    </source>
</evidence>
<dbReference type="Pfam" id="PF00270">
    <property type="entry name" value="DEAD"/>
    <property type="match status" value="1"/>
</dbReference>
<dbReference type="PANTHER" id="PTHR43519:SF1">
    <property type="entry name" value="ATP-DEPENDENT RNA HELICASE HRPB"/>
    <property type="match status" value="1"/>
</dbReference>
<proteinExistence type="predicted"/>
<dbReference type="GO" id="GO:0005524">
    <property type="term" value="F:ATP binding"/>
    <property type="evidence" value="ECO:0007669"/>
    <property type="project" value="UniProtKB-KW"/>
</dbReference>
<dbReference type="Gene3D" id="1.20.120.1080">
    <property type="match status" value="1"/>
</dbReference>
<evidence type="ECO:0000256" key="3">
    <source>
        <dbReference type="ARBA" id="ARBA00022806"/>
    </source>
</evidence>
<dbReference type="Proteomes" id="UP000006683">
    <property type="component" value="Chromosome"/>
</dbReference>
<name>E1SNB2_FERBD</name>
<evidence type="ECO:0000256" key="1">
    <source>
        <dbReference type="ARBA" id="ARBA00022741"/>
    </source>
</evidence>
<dbReference type="PANTHER" id="PTHR43519">
    <property type="entry name" value="ATP-DEPENDENT RNA HELICASE HRPB"/>
    <property type="match status" value="1"/>
</dbReference>
<evidence type="ECO:0000259" key="6">
    <source>
        <dbReference type="PROSITE" id="PS51194"/>
    </source>
</evidence>
<keyword evidence="1" id="KW-0547">Nucleotide-binding</keyword>
<dbReference type="PROSITE" id="PS51194">
    <property type="entry name" value="HELICASE_CTER"/>
    <property type="match status" value="1"/>
</dbReference>
<organism evidence="7 8">
    <name type="scientific">Ferrimonas balearica (strain DSM 9799 / CCM 4581 / KCTC 23876 / PAT)</name>
    <dbReference type="NCBI Taxonomy" id="550540"/>
    <lineage>
        <taxon>Bacteria</taxon>
        <taxon>Pseudomonadati</taxon>
        <taxon>Pseudomonadota</taxon>
        <taxon>Gammaproteobacteria</taxon>
        <taxon>Alteromonadales</taxon>
        <taxon>Ferrimonadaceae</taxon>
        <taxon>Ferrimonas</taxon>
    </lineage>
</organism>
<evidence type="ECO:0000313" key="7">
    <source>
        <dbReference type="EMBL" id="ADN74611.1"/>
    </source>
</evidence>
<dbReference type="InterPro" id="IPR014001">
    <property type="entry name" value="Helicase_ATP-bd"/>
</dbReference>
<dbReference type="GO" id="GO:0003676">
    <property type="term" value="F:nucleic acid binding"/>
    <property type="evidence" value="ECO:0007669"/>
    <property type="project" value="InterPro"/>
</dbReference>
<keyword evidence="4" id="KW-0067">ATP-binding</keyword>
<dbReference type="GO" id="GO:0004386">
    <property type="term" value="F:helicase activity"/>
    <property type="evidence" value="ECO:0007669"/>
    <property type="project" value="UniProtKB-KW"/>
</dbReference>
<sequence>MSAIASLPIDPLQPQFLEHLRHHHLVVEADTGSGKSTRLPIWAAQLGRVLVVEPRRVACTALAEFLAAESGQPLGEQVGYAIRFDSNVMDTTEVAFVTPGIALRWLTEDGLAGFHTVIIDEFHERRWDTDLLLALLQRRQQHRLVLTSATVDGVRLADYLGGERLYAEGRRFEVQIQHQARDSHSLPDDRGLVQRVADAVADQLAAREGDVLVFLPGRKEISQCEASLKAALGDRALVLPLHASVPRPLQRQALTAGPQRRVILATNVAETSLTIPGVTVVIDSGLERRTRQRNGRTVLALTRISQASAAQRAGRAGRVAPGVCVRLWGQHAPLEALTPPELQREELVEPMLAAACAGAVLSDLRFVDPLPEKSLLLAQQRLRAMAAIDGLGGVTEHGRRLFPLPIDTQFAHLITAMPDKPCMEAMVDLAAALSLGQRLWRLPASEAGRQALKAWQPQPCDGLTLVMLLRQSPPEALAIDPALHSEARQLAEQIRAALALPQLSASSHLPYRRWCEAILAAMPELAFVRRAKRRDALGNGVMEVQPGRESRFAEEAEAALVLDQHSLPGRGHKQTLNLATCMMPLTLAQLVEAGLGEVRQGELNQGETGLLVTQERVYAGRVIEQRLAQPEGEQGRQAMVQSILDGQLLAPAGAQLQADARAWALWLGLGLGEGEPIDPQAWLLQQLADLGVESEQDLALIEPQDLHFEGIPEWQRAEFDERFPHFLVLAELKLHVEYQPRAKRVTVVYAEGSRKSDPKRWELPSWAGWRVQYRRASRVVDVR</sequence>
<dbReference type="Gene3D" id="3.40.50.300">
    <property type="entry name" value="P-loop containing nucleotide triphosphate hydrolases"/>
    <property type="match status" value="2"/>
</dbReference>
<dbReference type="OrthoDB" id="9805617at2"/>
<keyword evidence="3 7" id="KW-0347">Helicase</keyword>
<dbReference type="SMART" id="SM00487">
    <property type="entry name" value="DEXDc"/>
    <property type="match status" value="1"/>
</dbReference>
<dbReference type="eggNOG" id="COG1643">
    <property type="taxonomic scope" value="Bacteria"/>
</dbReference>
<accession>E1SNB2</accession>
<dbReference type="Pfam" id="PF00271">
    <property type="entry name" value="Helicase_C"/>
    <property type="match status" value="1"/>
</dbReference>
<dbReference type="InterPro" id="IPR011545">
    <property type="entry name" value="DEAD/DEAH_box_helicase_dom"/>
</dbReference>
<dbReference type="KEGG" id="fbl:Fbal_0397"/>
<dbReference type="EMBL" id="CP002209">
    <property type="protein sequence ID" value="ADN74611.1"/>
    <property type="molecule type" value="Genomic_DNA"/>
</dbReference>
<reference evidence="7 8" key="1">
    <citation type="journal article" date="2010" name="Stand. Genomic Sci.">
        <title>Complete genome sequence of Ferrimonas balearica type strain (PAT).</title>
        <authorList>
            <person name="Nolan M."/>
            <person name="Sikorski J."/>
            <person name="Davenport K."/>
            <person name="Lucas S."/>
            <person name="Glavina Del Rio T."/>
            <person name="Tice H."/>
            <person name="Cheng J."/>
            <person name="Goodwin L."/>
            <person name="Pitluck S."/>
            <person name="Liolios K."/>
            <person name="Ivanova N."/>
            <person name="Mavromatis K."/>
            <person name="Ovchinnikova G."/>
            <person name="Pati A."/>
            <person name="Chen A."/>
            <person name="Palaniappan K."/>
            <person name="Land M."/>
            <person name="Hauser L."/>
            <person name="Chang Y."/>
            <person name="Jeffries C."/>
            <person name="Tapia R."/>
            <person name="Brettin T."/>
            <person name="Detter J."/>
            <person name="Han C."/>
            <person name="Yasawong M."/>
            <person name="Rohde M."/>
            <person name="Tindall B."/>
            <person name="Goker M."/>
            <person name="Woyke T."/>
            <person name="Bristow J."/>
            <person name="Eisen J."/>
            <person name="Markowitz V."/>
            <person name="Hugenholtz P."/>
            <person name="Kyrpides N."/>
            <person name="Klenk H."/>
            <person name="Lapidus A."/>
        </authorList>
    </citation>
    <scope>NUCLEOTIDE SEQUENCE [LARGE SCALE GENOMIC DNA]</scope>
    <source>
        <strain evidence="8">DSM 9799 / CCM 4581 / KCTC 23876 / PAT</strain>
    </source>
</reference>
<dbReference type="SMART" id="SM00490">
    <property type="entry name" value="HELICc"/>
    <property type="match status" value="1"/>
</dbReference>
<evidence type="ECO:0000313" key="8">
    <source>
        <dbReference type="Proteomes" id="UP000006683"/>
    </source>
</evidence>
<keyword evidence="8" id="KW-1185">Reference proteome</keyword>
<dbReference type="CDD" id="cd17917">
    <property type="entry name" value="DEXHc_RHA-like"/>
    <property type="match status" value="1"/>
</dbReference>
<dbReference type="InterPro" id="IPR027417">
    <property type="entry name" value="P-loop_NTPase"/>
</dbReference>
<evidence type="ECO:0000256" key="2">
    <source>
        <dbReference type="ARBA" id="ARBA00022801"/>
    </source>
</evidence>
<dbReference type="CDD" id="cd18791">
    <property type="entry name" value="SF2_C_RHA"/>
    <property type="match status" value="1"/>
</dbReference>